<evidence type="ECO:0000256" key="1">
    <source>
        <dbReference type="SAM" id="MobiDB-lite"/>
    </source>
</evidence>
<feature type="region of interest" description="Disordered" evidence="1">
    <location>
        <begin position="1"/>
        <end position="76"/>
    </location>
</feature>
<feature type="compositionally biased region" description="Basic and acidic residues" evidence="1">
    <location>
        <begin position="12"/>
        <end position="21"/>
    </location>
</feature>
<dbReference type="EMBL" id="NHYD01002836">
    <property type="protein sequence ID" value="PPQ84649.1"/>
    <property type="molecule type" value="Genomic_DNA"/>
</dbReference>
<feature type="compositionally biased region" description="Basic and acidic residues" evidence="1">
    <location>
        <begin position="93"/>
        <end position="110"/>
    </location>
</feature>
<evidence type="ECO:0000313" key="3">
    <source>
        <dbReference type="Proteomes" id="UP000283269"/>
    </source>
</evidence>
<dbReference type="Proteomes" id="UP000283269">
    <property type="component" value="Unassembled WGS sequence"/>
</dbReference>
<organism evidence="2 3">
    <name type="scientific">Psilocybe cyanescens</name>
    <dbReference type="NCBI Taxonomy" id="93625"/>
    <lineage>
        <taxon>Eukaryota</taxon>
        <taxon>Fungi</taxon>
        <taxon>Dikarya</taxon>
        <taxon>Basidiomycota</taxon>
        <taxon>Agaricomycotina</taxon>
        <taxon>Agaricomycetes</taxon>
        <taxon>Agaricomycetidae</taxon>
        <taxon>Agaricales</taxon>
        <taxon>Agaricineae</taxon>
        <taxon>Strophariaceae</taxon>
        <taxon>Psilocybe</taxon>
    </lineage>
</organism>
<name>A0A409X1S1_PSICY</name>
<accession>A0A409X1S1</accession>
<feature type="compositionally biased region" description="Basic residues" evidence="1">
    <location>
        <begin position="1"/>
        <end position="11"/>
    </location>
</feature>
<comment type="caution">
    <text evidence="2">The sequence shown here is derived from an EMBL/GenBank/DDBJ whole genome shotgun (WGS) entry which is preliminary data.</text>
</comment>
<dbReference type="AlphaFoldDB" id="A0A409X1S1"/>
<feature type="compositionally biased region" description="Polar residues" evidence="1">
    <location>
        <begin position="61"/>
        <end position="70"/>
    </location>
</feature>
<protein>
    <submittedName>
        <fullName evidence="2">Uncharacterized protein</fullName>
    </submittedName>
</protein>
<reference evidence="2 3" key="1">
    <citation type="journal article" date="2018" name="Evol. Lett.">
        <title>Horizontal gene cluster transfer increased hallucinogenic mushroom diversity.</title>
        <authorList>
            <person name="Reynolds H.T."/>
            <person name="Vijayakumar V."/>
            <person name="Gluck-Thaler E."/>
            <person name="Korotkin H.B."/>
            <person name="Matheny P.B."/>
            <person name="Slot J.C."/>
        </authorList>
    </citation>
    <scope>NUCLEOTIDE SEQUENCE [LARGE SCALE GENOMIC DNA]</scope>
    <source>
        <strain evidence="2 3">2631</strain>
    </source>
</reference>
<sequence length="149" mass="16500">MPHRYTLRSRSRATDPDDQRSRTVSPNPYSDVAGEHTLIRTYSDVVSSRPPAPSYEESQDAMAQSPNNLRMTPGGNSFIYGDSIVMQTVEPSTTEKDKSSSHSEMIRMEDQTEGSTVRSTISLKCHQVGRPSNQTHMMAALTHASIISL</sequence>
<proteinExistence type="predicted"/>
<gene>
    <name evidence="2" type="ORF">CVT25_015470</name>
</gene>
<keyword evidence="3" id="KW-1185">Reference proteome</keyword>
<dbReference type="InParanoid" id="A0A409X1S1"/>
<evidence type="ECO:0000313" key="2">
    <source>
        <dbReference type="EMBL" id="PPQ84649.1"/>
    </source>
</evidence>
<feature type="region of interest" description="Disordered" evidence="1">
    <location>
        <begin position="91"/>
        <end position="116"/>
    </location>
</feature>